<dbReference type="Proteomes" id="UP001275315">
    <property type="component" value="Unassembled WGS sequence"/>
</dbReference>
<protein>
    <submittedName>
        <fullName evidence="4">Cysteine desulfurase family protein</fullName>
    </submittedName>
</protein>
<reference evidence="4 5" key="1">
    <citation type="submission" date="2023-10" db="EMBL/GenBank/DDBJ databases">
        <title>Virgibacillus soli CC-YMP-6 genome.</title>
        <authorList>
            <person name="Miliotis G."/>
            <person name="Sengupta P."/>
            <person name="Hameed A."/>
            <person name="Chuvochina M."/>
            <person name="Mcdonagh F."/>
            <person name="Simpson A.C."/>
            <person name="Singh N.K."/>
            <person name="Rekha P.D."/>
            <person name="Raman K."/>
            <person name="Hugenholtz P."/>
            <person name="Venkateswaran K."/>
        </authorList>
    </citation>
    <scope>NUCLEOTIDE SEQUENCE [LARGE SCALE GENOMIC DNA]</scope>
    <source>
        <strain evidence="4 5">CC-YMP-6</strain>
    </source>
</reference>
<gene>
    <name evidence="4" type="ORF">RWD45_09065</name>
</gene>
<organism evidence="4 5">
    <name type="scientific">Paracerasibacillus soli</name>
    <dbReference type="NCBI Taxonomy" id="480284"/>
    <lineage>
        <taxon>Bacteria</taxon>
        <taxon>Bacillati</taxon>
        <taxon>Bacillota</taxon>
        <taxon>Bacilli</taxon>
        <taxon>Bacillales</taxon>
        <taxon>Bacillaceae</taxon>
        <taxon>Paracerasibacillus</taxon>
    </lineage>
</organism>
<feature type="domain" description="Aminotransferase class V" evidence="3">
    <location>
        <begin position="2"/>
        <end position="363"/>
    </location>
</feature>
<evidence type="ECO:0000313" key="4">
    <source>
        <dbReference type="EMBL" id="MDY0408675.1"/>
    </source>
</evidence>
<keyword evidence="2" id="KW-0663">Pyridoxal phosphate</keyword>
<dbReference type="InterPro" id="IPR015424">
    <property type="entry name" value="PyrdxlP-dep_Trfase"/>
</dbReference>
<dbReference type="PANTHER" id="PTHR11601:SF50">
    <property type="entry name" value="CYSTEINE DESULFURASE ISCS 2-RELATED"/>
    <property type="match status" value="1"/>
</dbReference>
<dbReference type="SUPFAM" id="SSF53383">
    <property type="entry name" value="PLP-dependent transferases"/>
    <property type="match status" value="1"/>
</dbReference>
<sequence>MIYLDNSATTKPHKEIIESFQQVTTRFFGNPSSIHQFGGDAERLLLKAKEQAAQLLEVAENEVFFTSGGTEGNNLAIKGIAFEHQNRGKHIITTEIEHPSVYDACKSLETFGFEITYLPVNEAGVISLHDLEAAIREDTILVSVMHVNNEIGSIQPIEEIGHICSQYPKLYFHVDDVQGFGKVPLNLERAKVDLCTISGHKFHGLKGTGILVKRNHISLHPLFHGGEQQAGIRSGTENLAGIVAMVKAMRLIKERETDERSTLRHLYMQLREGLQEVEGVFMNSPENGAPHIVNISVPGLKPEVMIHTLGQKNIFISTKSACSSKQLDESRIIKACGFSLERSQSALRISLSYDNTNEEISEFLDIFKKAMNELKKVMR</sequence>
<dbReference type="RefSeq" id="WP_320379388.1">
    <property type="nucleotide sequence ID" value="NZ_JAWDIQ010000001.1"/>
</dbReference>
<dbReference type="Gene3D" id="3.90.1150.10">
    <property type="entry name" value="Aspartate Aminotransferase, domain 1"/>
    <property type="match status" value="1"/>
</dbReference>
<dbReference type="InterPro" id="IPR000192">
    <property type="entry name" value="Aminotrans_V_dom"/>
</dbReference>
<evidence type="ECO:0000313" key="5">
    <source>
        <dbReference type="Proteomes" id="UP001275315"/>
    </source>
</evidence>
<dbReference type="PIRSF" id="PIRSF005572">
    <property type="entry name" value="NifS"/>
    <property type="match status" value="1"/>
</dbReference>
<name>A0ABU5CQM8_9BACI</name>
<evidence type="ECO:0000259" key="3">
    <source>
        <dbReference type="Pfam" id="PF00266"/>
    </source>
</evidence>
<dbReference type="Gene3D" id="3.40.640.10">
    <property type="entry name" value="Type I PLP-dependent aspartate aminotransferase-like (Major domain)"/>
    <property type="match status" value="1"/>
</dbReference>
<dbReference type="InterPro" id="IPR015421">
    <property type="entry name" value="PyrdxlP-dep_Trfase_major"/>
</dbReference>
<dbReference type="Pfam" id="PF00266">
    <property type="entry name" value="Aminotran_5"/>
    <property type="match status" value="1"/>
</dbReference>
<dbReference type="PANTHER" id="PTHR11601">
    <property type="entry name" value="CYSTEINE DESULFURYLASE FAMILY MEMBER"/>
    <property type="match status" value="1"/>
</dbReference>
<evidence type="ECO:0000256" key="1">
    <source>
        <dbReference type="ARBA" id="ARBA00001933"/>
    </source>
</evidence>
<comment type="cofactor">
    <cofactor evidence="1">
        <name>pyridoxal 5'-phosphate</name>
        <dbReference type="ChEBI" id="CHEBI:597326"/>
    </cofactor>
</comment>
<dbReference type="NCBIfam" id="NF002806">
    <property type="entry name" value="PRK02948.1"/>
    <property type="match status" value="1"/>
</dbReference>
<keyword evidence="5" id="KW-1185">Reference proteome</keyword>
<dbReference type="InterPro" id="IPR015422">
    <property type="entry name" value="PyrdxlP-dep_Trfase_small"/>
</dbReference>
<proteinExistence type="predicted"/>
<dbReference type="EMBL" id="JAWDIQ010000001">
    <property type="protein sequence ID" value="MDY0408675.1"/>
    <property type="molecule type" value="Genomic_DNA"/>
</dbReference>
<dbReference type="InterPro" id="IPR016454">
    <property type="entry name" value="Cysteine_dSase"/>
</dbReference>
<accession>A0ABU5CQM8</accession>
<evidence type="ECO:0000256" key="2">
    <source>
        <dbReference type="ARBA" id="ARBA00022898"/>
    </source>
</evidence>
<comment type="caution">
    <text evidence="4">The sequence shown here is derived from an EMBL/GenBank/DDBJ whole genome shotgun (WGS) entry which is preliminary data.</text>
</comment>